<dbReference type="GO" id="GO:0008483">
    <property type="term" value="F:transaminase activity"/>
    <property type="evidence" value="ECO:0007669"/>
    <property type="project" value="UniProtKB-KW"/>
</dbReference>
<dbReference type="PANTHER" id="PTHR46383">
    <property type="entry name" value="ASPARTATE AMINOTRANSFERASE"/>
    <property type="match status" value="1"/>
</dbReference>
<evidence type="ECO:0000313" key="7">
    <source>
        <dbReference type="EMBL" id="PTL35453.1"/>
    </source>
</evidence>
<dbReference type="RefSeq" id="WP_107562914.1">
    <property type="nucleotide sequence ID" value="NZ_NVQC01000023.1"/>
</dbReference>
<dbReference type="AlphaFoldDB" id="A0A2T4TWH2"/>
<dbReference type="GO" id="GO:0006520">
    <property type="term" value="P:amino acid metabolic process"/>
    <property type="evidence" value="ECO:0007669"/>
    <property type="project" value="InterPro"/>
</dbReference>
<dbReference type="Pfam" id="PF00155">
    <property type="entry name" value="Aminotran_1_2"/>
    <property type="match status" value="1"/>
</dbReference>
<keyword evidence="5" id="KW-0663">Pyridoxal phosphate</keyword>
<keyword evidence="4 7" id="KW-0808">Transferase</keyword>
<comment type="caution">
    <text evidence="7">The sequence shown here is derived from an EMBL/GenBank/DDBJ whole genome shotgun (WGS) entry which is preliminary data.</text>
</comment>
<protein>
    <submittedName>
        <fullName evidence="7">Aspartate aminotransferase</fullName>
    </submittedName>
</protein>
<sequence length="400" mass="43033">MTVNLSSRARNASPSATLAIAAVAKQMKADGIDVVDLGLGEPDFETPDHVKEAAIVAIREGFTRYTAASGIDELKKAIVTKLKRDNGLSYTPAEVIVSCGSKHSLFNIAEVLFESGDEVIVPAPYWVTYTEQIQLVDARPVIVQTREEDGFHLTRAAVEPAITPKTKAILLNSPCNPTGAMIPPEQLRAIAALAVERDLLVISDEAYESMTYSGHTHMSIASLGEEVKRRTILVNTVSKAYAMTGWRIGYAAGPADIIKAMGTIQSQVTSNPTSIAQKAAVAALLGPQNDLLTMVIEFDRRRRYLLSRLNTISGITCTNPEGAFYLFPNVSSFYGAVVNGVPIRNSAEMAAHLLQTANVVTVPGSEFGSDAHLRLSYATSMDSIRKGAERIERALGALRG</sequence>
<feature type="domain" description="Aminotransferase class I/classII large" evidence="6">
    <location>
        <begin position="33"/>
        <end position="391"/>
    </location>
</feature>
<evidence type="ECO:0000256" key="4">
    <source>
        <dbReference type="ARBA" id="ARBA00022679"/>
    </source>
</evidence>
<comment type="similarity">
    <text evidence="2">Belongs to the class-I pyridoxal-phosphate-dependent aminotransferase family.</text>
</comment>
<dbReference type="Gene3D" id="3.90.1150.10">
    <property type="entry name" value="Aspartate Aminotransferase, domain 1"/>
    <property type="match status" value="1"/>
</dbReference>
<dbReference type="FunFam" id="3.40.640.10:FF:000033">
    <property type="entry name" value="Aspartate aminotransferase"/>
    <property type="match status" value="1"/>
</dbReference>
<dbReference type="PANTHER" id="PTHR46383:SF1">
    <property type="entry name" value="ASPARTATE AMINOTRANSFERASE"/>
    <property type="match status" value="1"/>
</dbReference>
<reference evidence="7 8" key="1">
    <citation type="submission" date="2017-09" db="EMBL/GenBank/DDBJ databases">
        <title>Bloom of a denitrifying methanotroph, Candidatus Methylomirabilis limnetica, in a deep stratified lake.</title>
        <authorList>
            <person name="Graf J.S."/>
            <person name="Marchant H.K."/>
            <person name="Tienken D."/>
            <person name="Hach P.F."/>
            <person name="Brand A."/>
            <person name="Schubert C.J."/>
            <person name="Kuypers M.M."/>
            <person name="Milucka J."/>
        </authorList>
    </citation>
    <scope>NUCLEOTIDE SEQUENCE [LARGE SCALE GENOMIC DNA]</scope>
    <source>
        <strain evidence="7 8">Zug</strain>
    </source>
</reference>
<dbReference type="GO" id="GO:0030170">
    <property type="term" value="F:pyridoxal phosphate binding"/>
    <property type="evidence" value="ECO:0007669"/>
    <property type="project" value="InterPro"/>
</dbReference>
<reference evidence="8" key="2">
    <citation type="journal article" date="2018" name="Environ. Microbiol.">
        <title>Bloom of a denitrifying methanotroph, 'Candidatus Methylomirabilis limnetica', in a deep stratified lake.</title>
        <authorList>
            <person name="Graf J.S."/>
            <person name="Mayr M.J."/>
            <person name="Marchant H.K."/>
            <person name="Tienken D."/>
            <person name="Hach P.F."/>
            <person name="Brand A."/>
            <person name="Schubert C.J."/>
            <person name="Kuypers M.M."/>
            <person name="Milucka J."/>
        </authorList>
    </citation>
    <scope>NUCLEOTIDE SEQUENCE [LARGE SCALE GENOMIC DNA]</scope>
    <source>
        <strain evidence="8">Zug</strain>
    </source>
</reference>
<dbReference type="CDD" id="cd00609">
    <property type="entry name" value="AAT_like"/>
    <property type="match status" value="1"/>
</dbReference>
<dbReference type="InterPro" id="IPR015421">
    <property type="entry name" value="PyrdxlP-dep_Trfase_major"/>
</dbReference>
<evidence type="ECO:0000313" key="8">
    <source>
        <dbReference type="Proteomes" id="UP000241436"/>
    </source>
</evidence>
<dbReference type="Gene3D" id="3.40.640.10">
    <property type="entry name" value="Type I PLP-dependent aspartate aminotransferase-like (Major domain)"/>
    <property type="match status" value="1"/>
</dbReference>
<accession>A0A2T4TWH2</accession>
<dbReference type="InterPro" id="IPR015424">
    <property type="entry name" value="PyrdxlP-dep_Trfase"/>
</dbReference>
<evidence type="ECO:0000256" key="1">
    <source>
        <dbReference type="ARBA" id="ARBA00001933"/>
    </source>
</evidence>
<dbReference type="InterPro" id="IPR015422">
    <property type="entry name" value="PyrdxlP-dep_Trfase_small"/>
</dbReference>
<keyword evidence="3 7" id="KW-0032">Aminotransferase</keyword>
<gene>
    <name evidence="7" type="ORF">CLG94_09275</name>
</gene>
<evidence type="ECO:0000256" key="2">
    <source>
        <dbReference type="ARBA" id="ARBA00007441"/>
    </source>
</evidence>
<organism evidence="7 8">
    <name type="scientific">Candidatus Methylomirabilis limnetica</name>
    <dbReference type="NCBI Taxonomy" id="2033718"/>
    <lineage>
        <taxon>Bacteria</taxon>
        <taxon>Candidatus Methylomirabilota</taxon>
        <taxon>Candidatus Methylomirabilia</taxon>
        <taxon>Candidatus Methylomirabilales</taxon>
        <taxon>Candidatus Methylomirabilaceae</taxon>
        <taxon>Candidatus Methylomirabilis</taxon>
    </lineage>
</organism>
<evidence type="ECO:0000256" key="3">
    <source>
        <dbReference type="ARBA" id="ARBA00022576"/>
    </source>
</evidence>
<keyword evidence="8" id="KW-1185">Reference proteome</keyword>
<dbReference type="InterPro" id="IPR004839">
    <property type="entry name" value="Aminotransferase_I/II_large"/>
</dbReference>
<dbReference type="SUPFAM" id="SSF53383">
    <property type="entry name" value="PLP-dependent transferases"/>
    <property type="match status" value="1"/>
</dbReference>
<dbReference type="InterPro" id="IPR050596">
    <property type="entry name" value="AspAT/PAT-like"/>
</dbReference>
<comment type="cofactor">
    <cofactor evidence="1">
        <name>pyridoxal 5'-phosphate</name>
        <dbReference type="ChEBI" id="CHEBI:597326"/>
    </cofactor>
</comment>
<proteinExistence type="inferred from homology"/>
<evidence type="ECO:0000259" key="6">
    <source>
        <dbReference type="Pfam" id="PF00155"/>
    </source>
</evidence>
<dbReference type="OrthoDB" id="9802328at2"/>
<dbReference type="EMBL" id="NVQC01000023">
    <property type="protein sequence ID" value="PTL35453.1"/>
    <property type="molecule type" value="Genomic_DNA"/>
</dbReference>
<name>A0A2T4TWH2_9BACT</name>
<evidence type="ECO:0000256" key="5">
    <source>
        <dbReference type="ARBA" id="ARBA00022898"/>
    </source>
</evidence>
<dbReference type="Proteomes" id="UP000241436">
    <property type="component" value="Unassembled WGS sequence"/>
</dbReference>